<dbReference type="EMBL" id="CP165734">
    <property type="protein sequence ID" value="XDV55723.1"/>
    <property type="molecule type" value="Genomic_DNA"/>
</dbReference>
<sequence>MAVGMFSLGMLDEPLNWMVSKLPYAGSLKLAVVRERFPPSQYPPMPAYSTLEIKSLEDQEITVTNVVINNKQECSGLALASFPQKLSTGQAIKVLPSCDPIKVVVSTNRGEQVYTWSE</sequence>
<evidence type="ECO:0000313" key="1">
    <source>
        <dbReference type="EMBL" id="XDV55723.1"/>
    </source>
</evidence>
<organism evidence="1">
    <name type="scientific">Bradyrhizobium sp. LLZ17</name>
    <dbReference type="NCBI Taxonomy" id="3239388"/>
    <lineage>
        <taxon>Bacteria</taxon>
        <taxon>Pseudomonadati</taxon>
        <taxon>Pseudomonadota</taxon>
        <taxon>Alphaproteobacteria</taxon>
        <taxon>Hyphomicrobiales</taxon>
        <taxon>Nitrobacteraceae</taxon>
        <taxon>Bradyrhizobium</taxon>
    </lineage>
</organism>
<gene>
    <name evidence="1" type="ORF">AB8Z38_23575</name>
</gene>
<reference evidence="1" key="1">
    <citation type="submission" date="2024-08" db="EMBL/GenBank/DDBJ databases">
        <authorList>
            <person name="Chaddad Z."/>
            <person name="Lamrabet M."/>
            <person name="Bouhnik O."/>
            <person name="Alami S."/>
            <person name="Wipf D."/>
            <person name="Courty P.E."/>
            <person name="Missbah El Idrissi M."/>
        </authorList>
    </citation>
    <scope>NUCLEOTIDE SEQUENCE</scope>
    <source>
        <strain evidence="1">LLZ17</strain>
    </source>
</reference>
<accession>A0AB39XCH5</accession>
<proteinExistence type="predicted"/>
<name>A0AB39XCH5_9BRAD</name>
<dbReference type="RefSeq" id="WP_369720169.1">
    <property type="nucleotide sequence ID" value="NZ_CP165734.1"/>
</dbReference>
<dbReference type="AlphaFoldDB" id="A0AB39XCH5"/>
<protein>
    <submittedName>
        <fullName evidence="1">Uncharacterized protein</fullName>
    </submittedName>
</protein>